<evidence type="ECO:0000256" key="3">
    <source>
        <dbReference type="ARBA" id="ARBA00008178"/>
    </source>
</evidence>
<dbReference type="Gene3D" id="3.90.25.10">
    <property type="entry name" value="UDP-galactose 4-epimerase, domain 1"/>
    <property type="match status" value="1"/>
</dbReference>
<comment type="similarity">
    <text evidence="3 8">Belongs to the NAD(P)-dependent epimerase/dehydratase family. dTDP-glucose dehydratase subfamily.</text>
</comment>
<organism evidence="10 11">
    <name type="scientific">Cerasibacillus quisquiliarum</name>
    <dbReference type="NCBI Taxonomy" id="227865"/>
    <lineage>
        <taxon>Bacteria</taxon>
        <taxon>Bacillati</taxon>
        <taxon>Bacillota</taxon>
        <taxon>Bacilli</taxon>
        <taxon>Bacillales</taxon>
        <taxon>Bacillaceae</taxon>
        <taxon>Cerasibacillus</taxon>
    </lineage>
</organism>
<evidence type="ECO:0000259" key="9">
    <source>
        <dbReference type="Pfam" id="PF16363"/>
    </source>
</evidence>
<keyword evidence="11" id="KW-1185">Reference proteome</keyword>
<keyword evidence="7 8" id="KW-0456">Lyase</keyword>
<dbReference type="InterPro" id="IPR036291">
    <property type="entry name" value="NAD(P)-bd_dom_sf"/>
</dbReference>
<keyword evidence="6" id="KW-0520">NAD</keyword>
<comment type="cofactor">
    <cofactor evidence="2 8">
        <name>NAD(+)</name>
        <dbReference type="ChEBI" id="CHEBI:57540"/>
    </cofactor>
</comment>
<evidence type="ECO:0000256" key="1">
    <source>
        <dbReference type="ARBA" id="ARBA00001539"/>
    </source>
</evidence>
<evidence type="ECO:0000256" key="2">
    <source>
        <dbReference type="ARBA" id="ARBA00001911"/>
    </source>
</evidence>
<dbReference type="GO" id="GO:0008460">
    <property type="term" value="F:dTDP-glucose 4,6-dehydratase activity"/>
    <property type="evidence" value="ECO:0007669"/>
    <property type="project" value="UniProtKB-EC"/>
</dbReference>
<reference evidence="10 11" key="1">
    <citation type="submission" date="2019-07" db="EMBL/GenBank/DDBJ databases">
        <title>Whole genome shotgun sequence of Cerasibacillus quisquiliarum NBRC 102429.</title>
        <authorList>
            <person name="Hosoyama A."/>
            <person name="Uohara A."/>
            <person name="Ohji S."/>
            <person name="Ichikawa N."/>
        </authorList>
    </citation>
    <scope>NUCLEOTIDE SEQUENCE [LARGE SCALE GENOMIC DNA]</scope>
    <source>
        <strain evidence="10 11">NBRC 102429</strain>
    </source>
</reference>
<dbReference type="Pfam" id="PF16363">
    <property type="entry name" value="GDP_Man_Dehyd"/>
    <property type="match status" value="1"/>
</dbReference>
<dbReference type="RefSeq" id="WP_146935235.1">
    <property type="nucleotide sequence ID" value="NZ_BJXW01000007.1"/>
</dbReference>
<dbReference type="Proteomes" id="UP000321491">
    <property type="component" value="Unassembled WGS sequence"/>
</dbReference>
<evidence type="ECO:0000313" key="11">
    <source>
        <dbReference type="Proteomes" id="UP000321491"/>
    </source>
</evidence>
<accession>A0A511UU98</accession>
<dbReference type="NCBIfam" id="TIGR01181">
    <property type="entry name" value="dTDP_gluc_dehyt"/>
    <property type="match status" value="1"/>
</dbReference>
<protein>
    <recommendedName>
        <fullName evidence="5 8">dTDP-glucose 4,6-dehydratase</fullName>
        <ecNumber evidence="4 8">4.2.1.46</ecNumber>
    </recommendedName>
</protein>
<sequence>MMRILVTGGVGFIGGNFIHYMLDRYSDIQIVNVDALTYAGEITKHKHIEGNPQYTFVQADISDKQAMDTIFQLYSFDYIVHFAAESHVDRSIADPSIFLQTNVIGTQVLLELAKEYAVEKFMHISTDEVYGELDFATKETFTEQTPLAPNNPYSASKAAADFLVRAYHETYGLPVNIARCSNNYGPYQFVEKLIPLTITRLLKGKKVPIYGNGKQIRDWLHCYDHCSAIDFIIRNGKNGEVYNIGCQNERTNIEVVQQIMKLLEMPEGYIQFVPDRLGHDQRYAINTTKLYNLGWKPSYTFEAGLNETVQWYIEHRDWWEPMMWQKNGRKDRDVRNEEEPV</sequence>
<dbReference type="Gene3D" id="3.40.50.720">
    <property type="entry name" value="NAD(P)-binding Rossmann-like Domain"/>
    <property type="match status" value="1"/>
</dbReference>
<dbReference type="OrthoDB" id="9811743at2"/>
<dbReference type="InterPro" id="IPR005888">
    <property type="entry name" value="dTDP_Gluc_deHydtase"/>
</dbReference>
<evidence type="ECO:0000256" key="8">
    <source>
        <dbReference type="RuleBase" id="RU004473"/>
    </source>
</evidence>
<dbReference type="PANTHER" id="PTHR43000">
    <property type="entry name" value="DTDP-D-GLUCOSE 4,6-DEHYDRATASE-RELATED"/>
    <property type="match status" value="1"/>
</dbReference>
<evidence type="ECO:0000313" key="10">
    <source>
        <dbReference type="EMBL" id="GEN30185.1"/>
    </source>
</evidence>
<comment type="catalytic activity">
    <reaction evidence="1 8">
        <text>dTDP-alpha-D-glucose = dTDP-4-dehydro-6-deoxy-alpha-D-glucose + H2O</text>
        <dbReference type="Rhea" id="RHEA:17221"/>
        <dbReference type="ChEBI" id="CHEBI:15377"/>
        <dbReference type="ChEBI" id="CHEBI:57477"/>
        <dbReference type="ChEBI" id="CHEBI:57649"/>
        <dbReference type="EC" id="4.2.1.46"/>
    </reaction>
</comment>
<dbReference type="EC" id="4.2.1.46" evidence="4 8"/>
<dbReference type="EMBL" id="BJXW01000007">
    <property type="protein sequence ID" value="GEN30185.1"/>
    <property type="molecule type" value="Genomic_DNA"/>
</dbReference>
<dbReference type="CDD" id="cd05246">
    <property type="entry name" value="dTDP_GD_SDR_e"/>
    <property type="match status" value="1"/>
</dbReference>
<feature type="domain" description="NAD(P)-binding" evidence="9">
    <location>
        <begin position="5"/>
        <end position="308"/>
    </location>
</feature>
<dbReference type="InterPro" id="IPR016040">
    <property type="entry name" value="NAD(P)-bd_dom"/>
</dbReference>
<proteinExistence type="inferred from homology"/>
<evidence type="ECO:0000256" key="7">
    <source>
        <dbReference type="ARBA" id="ARBA00023239"/>
    </source>
</evidence>
<evidence type="ECO:0000256" key="5">
    <source>
        <dbReference type="ARBA" id="ARBA00016977"/>
    </source>
</evidence>
<dbReference type="FunFam" id="3.40.50.720:FF:000304">
    <property type="entry name" value="UDP-glucose 4,6-dehydratase"/>
    <property type="match status" value="1"/>
</dbReference>
<dbReference type="AlphaFoldDB" id="A0A511UU98"/>
<evidence type="ECO:0000256" key="6">
    <source>
        <dbReference type="ARBA" id="ARBA00023027"/>
    </source>
</evidence>
<evidence type="ECO:0000256" key="4">
    <source>
        <dbReference type="ARBA" id="ARBA00011990"/>
    </source>
</evidence>
<dbReference type="SUPFAM" id="SSF51735">
    <property type="entry name" value="NAD(P)-binding Rossmann-fold domains"/>
    <property type="match status" value="1"/>
</dbReference>
<dbReference type="GO" id="GO:0009225">
    <property type="term" value="P:nucleotide-sugar metabolic process"/>
    <property type="evidence" value="ECO:0007669"/>
    <property type="project" value="InterPro"/>
</dbReference>
<name>A0A511UU98_9BACI</name>
<gene>
    <name evidence="10" type="ORF">CQU01_04230</name>
</gene>
<comment type="caution">
    <text evidence="10">The sequence shown here is derived from an EMBL/GenBank/DDBJ whole genome shotgun (WGS) entry which is preliminary data.</text>
</comment>